<dbReference type="PROSITE" id="PS00383">
    <property type="entry name" value="TYR_PHOSPHATASE_1"/>
    <property type="match status" value="1"/>
</dbReference>
<evidence type="ECO:0000313" key="5">
    <source>
        <dbReference type="EMBL" id="KAE9540713.1"/>
    </source>
</evidence>
<dbReference type="GO" id="GO:0050839">
    <property type="term" value="F:cell adhesion molecule binding"/>
    <property type="evidence" value="ECO:0007669"/>
    <property type="project" value="TreeGrafter"/>
</dbReference>
<dbReference type="AlphaFoldDB" id="A0A6G0TZ09"/>
<dbReference type="GO" id="GO:0030971">
    <property type="term" value="F:receptor tyrosine kinase binding"/>
    <property type="evidence" value="ECO:0007669"/>
    <property type="project" value="TreeGrafter"/>
</dbReference>
<name>A0A6G0TZ09_APHGL</name>
<feature type="domain" description="Tyrosine-protein phosphatase" evidence="3">
    <location>
        <begin position="237"/>
        <end position="557"/>
    </location>
</feature>
<evidence type="ECO:0000259" key="2">
    <source>
        <dbReference type="PROSITE" id="PS50001"/>
    </source>
</evidence>
<feature type="domain" description="SH2" evidence="2">
    <location>
        <begin position="111"/>
        <end position="205"/>
    </location>
</feature>
<dbReference type="InterPro" id="IPR000980">
    <property type="entry name" value="SH2"/>
</dbReference>
<dbReference type="GO" id="GO:0005737">
    <property type="term" value="C:cytoplasm"/>
    <property type="evidence" value="ECO:0007669"/>
    <property type="project" value="TreeGrafter"/>
</dbReference>
<evidence type="ECO:0000259" key="3">
    <source>
        <dbReference type="PROSITE" id="PS50055"/>
    </source>
</evidence>
<dbReference type="InterPro" id="IPR029021">
    <property type="entry name" value="Prot-tyrosine_phosphatase-like"/>
</dbReference>
<dbReference type="InterPro" id="IPR003595">
    <property type="entry name" value="Tyr_Pase_cat"/>
</dbReference>
<evidence type="ECO:0000313" key="6">
    <source>
        <dbReference type="Proteomes" id="UP000475862"/>
    </source>
</evidence>
<evidence type="ECO:0000256" key="1">
    <source>
        <dbReference type="PROSITE-ProRule" id="PRU00191"/>
    </source>
</evidence>
<dbReference type="Gene3D" id="3.30.505.10">
    <property type="entry name" value="SH2 domain"/>
    <property type="match status" value="2"/>
</dbReference>
<protein>
    <recommendedName>
        <fullName evidence="7">Protein-tyrosine-phosphatase</fullName>
    </recommendedName>
</protein>
<dbReference type="Gene3D" id="3.90.190.10">
    <property type="entry name" value="Protein tyrosine phosphatase superfamily"/>
    <property type="match status" value="2"/>
</dbReference>
<sequence>MSRRWFHSHLNGMDTQRILLDEGVEGSFLVRKSYSRKGQFVLSVRHGNKVNHIKIHNDGELFDLNGGEKFTTLTNLVEHYMTHPRVLKEQGGIPLPLLIPIGSPEPTNERWFHGQMSRKEAEYLILEKGRPGSYLVRESQSDPGNYVLTVNVDDKVAEIKIRFNGEKYDIGGGEEFLSLNDLMKYYSFNPMVDHNGSVMHLMNPVNVTRISIAGIVDRVFKLKHQKYQHYSFGTGGFWEEFDVLQQWETKRDSTKDIGFLDENKSKNRYRNILPYDHSRIILKCCDKSIPGADYINANMIKLEPFALADNYETRNYIVTQGCLHNTVDDFWRMIWQEDSRIIVMITKLFEKSKEKCIKYWPDLGQTNEYSKITVVNLGEYAHQQDMVVRMFDISLPGYRHRRIFQYHYMVNEYYILQENENHFYGCYLISCFTCLLNITLLSYLFSQNYNFWQGWPDHGVPSDAGSLLDLQFVVNARQFNIEARSDVSHPLTVHCSAGIGRTGTFVVLDLLIGLINRKGLDCELDIQRTTHLVRSFRPGLVQSEAQYQFIYTAINHYVQSICSRISAEKKIEMFGREYLNIKYTDELATIVGEENVPTLNPCTAQRVLKNAITCNTYPTTDSPLVSPTLDKSNVVELLGYDPGKPNIPTPAIPTTADSCPNSPTSNVFELHSYENITSPLPSSDCDIGPPPIEAPPPPPQSPIIIL</sequence>
<keyword evidence="1" id="KW-0727">SH2 domain</keyword>
<dbReference type="SMART" id="SM00194">
    <property type="entry name" value="PTPc"/>
    <property type="match status" value="1"/>
</dbReference>
<dbReference type="PRINTS" id="PR00700">
    <property type="entry name" value="PRTYPHPHTASE"/>
</dbReference>
<dbReference type="GO" id="GO:0048666">
    <property type="term" value="P:neuron development"/>
    <property type="evidence" value="ECO:0007669"/>
    <property type="project" value="UniProtKB-ARBA"/>
</dbReference>
<comment type="caution">
    <text evidence="5">The sequence shown here is derived from an EMBL/GenBank/DDBJ whole genome shotgun (WGS) entry which is preliminary data.</text>
</comment>
<evidence type="ECO:0008006" key="7">
    <source>
        <dbReference type="Google" id="ProtNLM"/>
    </source>
</evidence>
<gene>
    <name evidence="5" type="ORF">AGLY_003958</name>
</gene>
<dbReference type="InterPro" id="IPR036860">
    <property type="entry name" value="SH2_dom_sf"/>
</dbReference>
<keyword evidence="6" id="KW-1185">Reference proteome</keyword>
<dbReference type="PROSITE" id="PS50055">
    <property type="entry name" value="TYR_PHOSPHATASE_PTP"/>
    <property type="match status" value="1"/>
</dbReference>
<feature type="domain" description="SH2" evidence="2">
    <location>
        <begin position="5"/>
        <end position="101"/>
    </location>
</feature>
<dbReference type="InterPro" id="IPR016130">
    <property type="entry name" value="Tyr_Pase_AS"/>
</dbReference>
<dbReference type="PANTHER" id="PTHR46559">
    <property type="entry name" value="TYROSINE-PROTEIN PHOSPHATASE NON-RECEPTOR TYPE 11"/>
    <property type="match status" value="1"/>
</dbReference>
<organism evidence="5 6">
    <name type="scientific">Aphis glycines</name>
    <name type="common">Soybean aphid</name>
    <dbReference type="NCBI Taxonomy" id="307491"/>
    <lineage>
        <taxon>Eukaryota</taxon>
        <taxon>Metazoa</taxon>
        <taxon>Ecdysozoa</taxon>
        <taxon>Arthropoda</taxon>
        <taxon>Hexapoda</taxon>
        <taxon>Insecta</taxon>
        <taxon>Pterygota</taxon>
        <taxon>Neoptera</taxon>
        <taxon>Paraneoptera</taxon>
        <taxon>Hemiptera</taxon>
        <taxon>Sternorrhyncha</taxon>
        <taxon>Aphidomorpha</taxon>
        <taxon>Aphidoidea</taxon>
        <taxon>Aphididae</taxon>
        <taxon>Aphidini</taxon>
        <taxon>Aphis</taxon>
        <taxon>Aphis</taxon>
    </lineage>
</organism>
<reference evidence="5 6" key="1">
    <citation type="submission" date="2019-08" db="EMBL/GenBank/DDBJ databases">
        <title>The genome of the soybean aphid Biotype 1, its phylome, world population structure and adaptation to the North American continent.</title>
        <authorList>
            <person name="Giordano R."/>
            <person name="Donthu R.K."/>
            <person name="Hernandez A.G."/>
            <person name="Wright C.L."/>
            <person name="Zimin A.V."/>
        </authorList>
    </citation>
    <scope>NUCLEOTIDE SEQUENCE [LARGE SCALE GENOMIC DNA]</scope>
    <source>
        <tissue evidence="5">Whole aphids</tissue>
    </source>
</reference>
<proteinExistence type="predicted"/>
<dbReference type="PROSITE" id="PS50001">
    <property type="entry name" value="SH2"/>
    <property type="match status" value="2"/>
</dbReference>
<dbReference type="Pfam" id="PF00102">
    <property type="entry name" value="Y_phosphatase"/>
    <property type="match status" value="2"/>
</dbReference>
<dbReference type="SUPFAM" id="SSF55550">
    <property type="entry name" value="SH2 domain"/>
    <property type="match status" value="2"/>
</dbReference>
<dbReference type="PANTHER" id="PTHR46559:SF3">
    <property type="entry name" value="TYROSINE-PROTEIN PHOSPHATASE NON-RECEPTOR TYPE"/>
    <property type="match status" value="1"/>
</dbReference>
<dbReference type="PROSITE" id="PS50056">
    <property type="entry name" value="TYR_PHOSPHATASE_2"/>
    <property type="match status" value="1"/>
</dbReference>
<dbReference type="SMART" id="SM00404">
    <property type="entry name" value="PTPc_motif"/>
    <property type="match status" value="1"/>
</dbReference>
<dbReference type="OrthoDB" id="8815311at2759"/>
<dbReference type="PRINTS" id="PR00401">
    <property type="entry name" value="SH2DOMAIN"/>
</dbReference>
<dbReference type="EMBL" id="VYZN01000013">
    <property type="protein sequence ID" value="KAE9540713.1"/>
    <property type="molecule type" value="Genomic_DNA"/>
</dbReference>
<dbReference type="SUPFAM" id="SSF52799">
    <property type="entry name" value="(Phosphotyrosine protein) phosphatases II"/>
    <property type="match status" value="1"/>
</dbReference>
<feature type="domain" description="Tyrosine specific protein phosphatases" evidence="4">
    <location>
        <begin position="470"/>
        <end position="548"/>
    </location>
</feature>
<dbReference type="Pfam" id="PF00017">
    <property type="entry name" value="SH2"/>
    <property type="match status" value="2"/>
</dbReference>
<dbReference type="GO" id="GO:0004726">
    <property type="term" value="F:non-membrane spanning protein tyrosine phosphatase activity"/>
    <property type="evidence" value="ECO:0007669"/>
    <property type="project" value="TreeGrafter"/>
</dbReference>
<dbReference type="InterPro" id="IPR000387">
    <property type="entry name" value="Tyr_Pase_dom"/>
</dbReference>
<dbReference type="GO" id="GO:0070374">
    <property type="term" value="P:positive regulation of ERK1 and ERK2 cascade"/>
    <property type="evidence" value="ECO:0007669"/>
    <property type="project" value="TreeGrafter"/>
</dbReference>
<accession>A0A6G0TZ09</accession>
<dbReference type="CDD" id="cd09931">
    <property type="entry name" value="SH2_C-SH2_SHP_like"/>
    <property type="match status" value="1"/>
</dbReference>
<evidence type="ECO:0000259" key="4">
    <source>
        <dbReference type="PROSITE" id="PS50056"/>
    </source>
</evidence>
<dbReference type="SMART" id="SM00252">
    <property type="entry name" value="SH2"/>
    <property type="match status" value="2"/>
</dbReference>
<dbReference type="InterPro" id="IPR000242">
    <property type="entry name" value="PTP_cat"/>
</dbReference>
<dbReference type="Proteomes" id="UP000475862">
    <property type="component" value="Unassembled WGS sequence"/>
</dbReference>